<evidence type="ECO:0000256" key="2">
    <source>
        <dbReference type="ARBA" id="ARBA00023015"/>
    </source>
</evidence>
<dbReference type="Pfam" id="PF00126">
    <property type="entry name" value="HTH_1"/>
    <property type="match status" value="1"/>
</dbReference>
<name>A0ABV7E3Y7_9RHOB</name>
<dbReference type="SUPFAM" id="SSF46785">
    <property type="entry name" value="Winged helix' DNA-binding domain"/>
    <property type="match status" value="1"/>
</dbReference>
<gene>
    <name evidence="6" type="ORF">ACFOD6_22835</name>
</gene>
<dbReference type="InterPro" id="IPR000847">
    <property type="entry name" value="LysR_HTH_N"/>
</dbReference>
<evidence type="ECO:0000313" key="6">
    <source>
        <dbReference type="EMBL" id="MFC3088888.1"/>
    </source>
</evidence>
<dbReference type="InterPro" id="IPR036388">
    <property type="entry name" value="WH-like_DNA-bd_sf"/>
</dbReference>
<sequence length="307" mass="33591">MAGQLPPLRSLQAFEAVGRLGSVNSAAQELGVTPGAVSQQIRLLEEHVALTLVVRDGRGLSLTPQARVYLDLVSQGFDRLRLARDYIEAQKTGAEITISGLPTLMLKWLGPRLHRFQAETPEISVRLEATHREPDSKMLDQMFRLTYGQAANRYAHSRVLFTDTCFPVCSPDFLARQPEALDPASLSQLPLVDVDWGAGYANVPRWKDWFAHVGLAPGLAPRPIGVYSLSSLALEAAASGQGIALAQAAFAEADLKMGRLVRLSDQALALPEAYYICWGPQTLGHQVARDFLNWLVQAARGNRTPND</sequence>
<dbReference type="Gene3D" id="3.40.190.10">
    <property type="entry name" value="Periplasmic binding protein-like II"/>
    <property type="match status" value="2"/>
</dbReference>
<dbReference type="Proteomes" id="UP001595445">
    <property type="component" value="Unassembled WGS sequence"/>
</dbReference>
<dbReference type="SUPFAM" id="SSF53850">
    <property type="entry name" value="Periplasmic binding protein-like II"/>
    <property type="match status" value="1"/>
</dbReference>
<keyword evidence="3" id="KW-0238">DNA-binding</keyword>
<evidence type="ECO:0000256" key="1">
    <source>
        <dbReference type="ARBA" id="ARBA00009437"/>
    </source>
</evidence>
<dbReference type="PANTHER" id="PTHR30537">
    <property type="entry name" value="HTH-TYPE TRANSCRIPTIONAL REGULATOR"/>
    <property type="match status" value="1"/>
</dbReference>
<dbReference type="EMBL" id="JBHRSM010000055">
    <property type="protein sequence ID" value="MFC3088888.1"/>
    <property type="molecule type" value="Genomic_DNA"/>
</dbReference>
<organism evidence="6 7">
    <name type="scientific">Tabrizicola soli</name>
    <dbReference type="NCBI Taxonomy" id="2185115"/>
    <lineage>
        <taxon>Bacteria</taxon>
        <taxon>Pseudomonadati</taxon>
        <taxon>Pseudomonadota</taxon>
        <taxon>Alphaproteobacteria</taxon>
        <taxon>Rhodobacterales</taxon>
        <taxon>Paracoccaceae</taxon>
        <taxon>Tabrizicola</taxon>
    </lineage>
</organism>
<keyword evidence="2" id="KW-0805">Transcription regulation</keyword>
<dbReference type="InterPro" id="IPR005119">
    <property type="entry name" value="LysR_subst-bd"/>
</dbReference>
<dbReference type="RefSeq" id="WP_197643345.1">
    <property type="nucleotide sequence ID" value="NZ_JAEACP010000009.1"/>
</dbReference>
<comment type="caution">
    <text evidence="6">The sequence shown here is derived from an EMBL/GenBank/DDBJ whole genome shotgun (WGS) entry which is preliminary data.</text>
</comment>
<evidence type="ECO:0000256" key="4">
    <source>
        <dbReference type="ARBA" id="ARBA00023163"/>
    </source>
</evidence>
<protein>
    <submittedName>
        <fullName evidence="6">LysR substrate-binding domain-containing protein</fullName>
    </submittedName>
</protein>
<accession>A0ABV7E3Y7</accession>
<dbReference type="PROSITE" id="PS50931">
    <property type="entry name" value="HTH_LYSR"/>
    <property type="match status" value="1"/>
</dbReference>
<reference evidence="7" key="1">
    <citation type="journal article" date="2019" name="Int. J. Syst. Evol. Microbiol.">
        <title>The Global Catalogue of Microorganisms (GCM) 10K type strain sequencing project: providing services to taxonomists for standard genome sequencing and annotation.</title>
        <authorList>
            <consortium name="The Broad Institute Genomics Platform"/>
            <consortium name="The Broad Institute Genome Sequencing Center for Infectious Disease"/>
            <person name="Wu L."/>
            <person name="Ma J."/>
        </authorList>
    </citation>
    <scope>NUCLEOTIDE SEQUENCE [LARGE SCALE GENOMIC DNA]</scope>
    <source>
        <strain evidence="7">KCTC 62102</strain>
    </source>
</reference>
<proteinExistence type="inferred from homology"/>
<evidence type="ECO:0000256" key="3">
    <source>
        <dbReference type="ARBA" id="ARBA00023125"/>
    </source>
</evidence>
<dbReference type="InterPro" id="IPR036390">
    <property type="entry name" value="WH_DNA-bd_sf"/>
</dbReference>
<dbReference type="InterPro" id="IPR058163">
    <property type="entry name" value="LysR-type_TF_proteobact-type"/>
</dbReference>
<feature type="domain" description="HTH lysR-type" evidence="5">
    <location>
        <begin position="6"/>
        <end position="63"/>
    </location>
</feature>
<keyword evidence="7" id="KW-1185">Reference proteome</keyword>
<evidence type="ECO:0000259" key="5">
    <source>
        <dbReference type="PROSITE" id="PS50931"/>
    </source>
</evidence>
<keyword evidence="4" id="KW-0804">Transcription</keyword>
<comment type="similarity">
    <text evidence="1">Belongs to the LysR transcriptional regulatory family.</text>
</comment>
<evidence type="ECO:0000313" key="7">
    <source>
        <dbReference type="Proteomes" id="UP001595445"/>
    </source>
</evidence>
<dbReference type="PANTHER" id="PTHR30537:SF79">
    <property type="entry name" value="TRANSCRIPTIONAL REGULATOR-RELATED"/>
    <property type="match status" value="1"/>
</dbReference>
<dbReference type="Pfam" id="PF03466">
    <property type="entry name" value="LysR_substrate"/>
    <property type="match status" value="1"/>
</dbReference>
<dbReference type="Gene3D" id="1.10.10.10">
    <property type="entry name" value="Winged helix-like DNA-binding domain superfamily/Winged helix DNA-binding domain"/>
    <property type="match status" value="1"/>
</dbReference>